<accession>A0A1S8B6L6</accession>
<proteinExistence type="predicted"/>
<feature type="non-terminal residue" evidence="1">
    <location>
        <position position="1"/>
    </location>
</feature>
<organism evidence="1 2">
    <name type="scientific">Diplodia seriata</name>
    <dbReference type="NCBI Taxonomy" id="420778"/>
    <lineage>
        <taxon>Eukaryota</taxon>
        <taxon>Fungi</taxon>
        <taxon>Dikarya</taxon>
        <taxon>Ascomycota</taxon>
        <taxon>Pezizomycotina</taxon>
        <taxon>Dothideomycetes</taxon>
        <taxon>Dothideomycetes incertae sedis</taxon>
        <taxon>Botryosphaeriales</taxon>
        <taxon>Botryosphaeriaceae</taxon>
        <taxon>Diplodia</taxon>
    </lineage>
</organism>
<sequence length="125" mass="13482">GPSIFPIVFAAVVAKNLRTISLWQLEKGQKIGVLDQLLGSTSVVSTIITQFQLRAYGPVGVCLMLLWIISPLGGQATLRILDTKLQVDNSSITIDYPTMNYTAAFDPGYASDSQGGQQTSMFAKL</sequence>
<comment type="caution">
    <text evidence="1">The sequence shown here is derived from an EMBL/GenBank/DDBJ whole genome shotgun (WGS) entry which is preliminary data.</text>
</comment>
<evidence type="ECO:0000313" key="1">
    <source>
        <dbReference type="EMBL" id="OMP83028.1"/>
    </source>
</evidence>
<reference evidence="1 2" key="1">
    <citation type="submission" date="2017-01" db="EMBL/GenBank/DDBJ databases">
        <title>Draft genome sequence of Diplodia seriata F98.1, a fungal species involved in grapevine trunk diseases.</title>
        <authorList>
            <person name="Robert-Siegwald G."/>
            <person name="Vallet J."/>
            <person name="Abou-Mansour E."/>
            <person name="Xu J."/>
            <person name="Rey P."/>
            <person name="Bertsch C."/>
            <person name="Rego C."/>
            <person name="Larignon P."/>
            <person name="Fontaine F."/>
            <person name="Lebrun M.-H."/>
        </authorList>
    </citation>
    <scope>NUCLEOTIDE SEQUENCE [LARGE SCALE GENOMIC DNA]</scope>
    <source>
        <strain evidence="1 2">F98.1</strain>
    </source>
</reference>
<dbReference type="Proteomes" id="UP000190776">
    <property type="component" value="Unassembled WGS sequence"/>
</dbReference>
<dbReference type="STRING" id="420778.A0A1S8B6L6"/>
<dbReference type="OrthoDB" id="3924739at2759"/>
<dbReference type="AlphaFoldDB" id="A0A1S8B6L6"/>
<evidence type="ECO:0000313" key="2">
    <source>
        <dbReference type="Proteomes" id="UP000190776"/>
    </source>
</evidence>
<dbReference type="EMBL" id="MSZU01000113">
    <property type="protein sequence ID" value="OMP83028.1"/>
    <property type="molecule type" value="Genomic_DNA"/>
</dbReference>
<name>A0A1S8B6L6_9PEZI</name>
<gene>
    <name evidence="1" type="ORF">BK809_0001220</name>
</gene>
<protein>
    <submittedName>
        <fullName evidence="1">Uncharacterized protein</fullName>
    </submittedName>
</protein>